<proteinExistence type="inferred from homology"/>
<evidence type="ECO:0000313" key="9">
    <source>
        <dbReference type="Proteomes" id="UP001208041"/>
    </source>
</evidence>
<accession>A0AAE3LRD2</accession>
<keyword evidence="9" id="KW-1185">Reference proteome</keyword>
<dbReference type="Proteomes" id="UP001208041">
    <property type="component" value="Unassembled WGS sequence"/>
</dbReference>
<evidence type="ECO:0000256" key="3">
    <source>
        <dbReference type="ARBA" id="ARBA00023002"/>
    </source>
</evidence>
<dbReference type="EMBL" id="JAOYFC010000002">
    <property type="protein sequence ID" value="MCV6825447.1"/>
    <property type="molecule type" value="Genomic_DNA"/>
</dbReference>
<evidence type="ECO:0000256" key="5">
    <source>
        <dbReference type="ARBA" id="ARBA00048542"/>
    </source>
</evidence>
<comment type="function">
    <text evidence="6">Also exhibits azoreductase activity. Catalyzes the reductive cleavage of the azo bond in aromatic azo compounds to the corresponding amines.</text>
</comment>
<comment type="subunit">
    <text evidence="6">Homodimer.</text>
</comment>
<comment type="catalytic activity">
    <reaction evidence="5">
        <text>N,N-dimethyl-1,4-phenylenediamine + anthranilate + 2 NAD(+) = 2-(4-dimethylaminophenyl)diazenylbenzoate + 2 NADH + 2 H(+)</text>
        <dbReference type="Rhea" id="RHEA:55872"/>
        <dbReference type="ChEBI" id="CHEBI:15378"/>
        <dbReference type="ChEBI" id="CHEBI:15783"/>
        <dbReference type="ChEBI" id="CHEBI:16567"/>
        <dbReference type="ChEBI" id="CHEBI:57540"/>
        <dbReference type="ChEBI" id="CHEBI:57945"/>
        <dbReference type="ChEBI" id="CHEBI:71579"/>
        <dbReference type="EC" id="1.7.1.17"/>
    </reaction>
    <physiologicalReaction direction="right-to-left" evidence="5">
        <dbReference type="Rhea" id="RHEA:55874"/>
    </physiologicalReaction>
</comment>
<comment type="caution">
    <text evidence="8">The sequence shown here is derived from an EMBL/GenBank/DDBJ whole genome shotgun (WGS) entry which is preliminary data.</text>
</comment>
<evidence type="ECO:0000313" key="8">
    <source>
        <dbReference type="EMBL" id="MCV6825447.1"/>
    </source>
</evidence>
<dbReference type="Gene3D" id="3.40.50.360">
    <property type="match status" value="1"/>
</dbReference>
<evidence type="ECO:0000256" key="4">
    <source>
        <dbReference type="ARBA" id="ARBA00023027"/>
    </source>
</evidence>
<comment type="caution">
    <text evidence="6">Lacks conserved residue(s) required for the propagation of feature annotation.</text>
</comment>
<dbReference type="PANTHER" id="PTHR43741:SF2">
    <property type="entry name" value="FMN-DEPENDENT NADH:QUINONE OXIDOREDUCTASE"/>
    <property type="match status" value="1"/>
</dbReference>
<dbReference type="EC" id="1.6.5.-" evidence="6"/>
<feature type="binding site" evidence="6">
    <location>
        <begin position="17"/>
        <end position="19"/>
    </location>
    <ligand>
        <name>FMN</name>
        <dbReference type="ChEBI" id="CHEBI:58210"/>
    </ligand>
</feature>
<evidence type="ECO:0000256" key="2">
    <source>
        <dbReference type="ARBA" id="ARBA00022643"/>
    </source>
</evidence>
<dbReference type="SUPFAM" id="SSF52218">
    <property type="entry name" value="Flavoproteins"/>
    <property type="match status" value="1"/>
</dbReference>
<keyword evidence="1 6" id="KW-0285">Flavoprotein</keyword>
<name>A0AAE3LRD2_9RHOB</name>
<dbReference type="InterPro" id="IPR029039">
    <property type="entry name" value="Flavoprotein-like_sf"/>
</dbReference>
<dbReference type="EC" id="1.7.1.17" evidence="6"/>
<dbReference type="GO" id="GO:0009055">
    <property type="term" value="F:electron transfer activity"/>
    <property type="evidence" value="ECO:0007669"/>
    <property type="project" value="UniProtKB-UniRule"/>
</dbReference>
<comment type="similarity">
    <text evidence="6">Belongs to the azoreductase type 1 family.</text>
</comment>
<reference evidence="8" key="1">
    <citation type="submission" date="2022-10" db="EMBL/GenBank/DDBJ databases">
        <authorList>
            <person name="Yue Y."/>
        </authorList>
    </citation>
    <scope>NUCLEOTIDE SEQUENCE</scope>
    <source>
        <strain evidence="8">Z654</strain>
    </source>
</reference>
<dbReference type="InterPro" id="IPR003680">
    <property type="entry name" value="Flavodoxin_fold"/>
</dbReference>
<keyword evidence="4 6" id="KW-0520">NAD</keyword>
<comment type="cofactor">
    <cofactor evidence="6">
        <name>FMN</name>
        <dbReference type="ChEBI" id="CHEBI:58210"/>
    </cofactor>
    <text evidence="6">Binds 1 FMN per subunit.</text>
</comment>
<organism evidence="8 9">
    <name type="scientific">Halocynthiibacter halioticoli</name>
    <dbReference type="NCBI Taxonomy" id="2986804"/>
    <lineage>
        <taxon>Bacteria</taxon>
        <taxon>Pseudomonadati</taxon>
        <taxon>Pseudomonadota</taxon>
        <taxon>Alphaproteobacteria</taxon>
        <taxon>Rhodobacterales</taxon>
        <taxon>Paracoccaceae</taxon>
        <taxon>Halocynthiibacter</taxon>
    </lineage>
</organism>
<evidence type="ECO:0000256" key="1">
    <source>
        <dbReference type="ARBA" id="ARBA00022630"/>
    </source>
</evidence>
<keyword evidence="2 6" id="KW-0288">FMN</keyword>
<gene>
    <name evidence="6" type="primary">azoR</name>
    <name evidence="8" type="ORF">OH136_12875</name>
</gene>
<feature type="domain" description="Flavodoxin-like fold" evidence="7">
    <location>
        <begin position="3"/>
        <end position="180"/>
    </location>
</feature>
<protein>
    <recommendedName>
        <fullName evidence="6">FMN dependent NADH:quinone oxidoreductase</fullName>
        <ecNumber evidence="6">1.6.5.-</ecNumber>
    </recommendedName>
    <alternativeName>
        <fullName evidence="6">Azo-dye reductase</fullName>
    </alternativeName>
    <alternativeName>
        <fullName evidence="6">FMN-dependent NADH-azo compound oxidoreductase</fullName>
    </alternativeName>
    <alternativeName>
        <fullName evidence="6">FMN-dependent NADH-azoreductase</fullName>
        <ecNumber evidence="6">1.7.1.17</ecNumber>
    </alternativeName>
</protein>
<keyword evidence="3 6" id="KW-0560">Oxidoreductase</keyword>
<comment type="function">
    <text evidence="6">Quinone reductase that provides resistance to thiol-specific stress caused by electrophilic quinones.</text>
</comment>
<evidence type="ECO:0000259" key="7">
    <source>
        <dbReference type="Pfam" id="PF02525"/>
    </source>
</evidence>
<dbReference type="InterPro" id="IPR023048">
    <property type="entry name" value="NADH:quinone_OxRdtase_FMN_depd"/>
</dbReference>
<dbReference type="GO" id="GO:0016655">
    <property type="term" value="F:oxidoreductase activity, acting on NAD(P)H, quinone or similar compound as acceptor"/>
    <property type="evidence" value="ECO:0007669"/>
    <property type="project" value="InterPro"/>
</dbReference>
<dbReference type="InterPro" id="IPR050104">
    <property type="entry name" value="FMN-dep_NADH:Q_OxRdtase_AzoR1"/>
</dbReference>
<feature type="binding site" evidence="6">
    <location>
        <position position="11"/>
    </location>
    <ligand>
        <name>FMN</name>
        <dbReference type="ChEBI" id="CHEBI:58210"/>
    </ligand>
</feature>
<comment type="catalytic activity">
    <reaction evidence="6">
        <text>2 a quinone + NADH + H(+) = 2 a 1,4-benzosemiquinone + NAD(+)</text>
        <dbReference type="Rhea" id="RHEA:65952"/>
        <dbReference type="ChEBI" id="CHEBI:15378"/>
        <dbReference type="ChEBI" id="CHEBI:57540"/>
        <dbReference type="ChEBI" id="CHEBI:57945"/>
        <dbReference type="ChEBI" id="CHEBI:132124"/>
        <dbReference type="ChEBI" id="CHEBI:134225"/>
    </reaction>
</comment>
<evidence type="ECO:0000256" key="6">
    <source>
        <dbReference type="HAMAP-Rule" id="MF_01216"/>
    </source>
</evidence>
<dbReference type="GO" id="GO:0010181">
    <property type="term" value="F:FMN binding"/>
    <property type="evidence" value="ECO:0007669"/>
    <property type="project" value="UniProtKB-UniRule"/>
</dbReference>
<dbReference type="HAMAP" id="MF_01216">
    <property type="entry name" value="Azoreductase_type1"/>
    <property type="match status" value="1"/>
</dbReference>
<dbReference type="GO" id="GO:0016652">
    <property type="term" value="F:oxidoreductase activity, acting on NAD(P)H as acceptor"/>
    <property type="evidence" value="ECO:0007669"/>
    <property type="project" value="UniProtKB-UniRule"/>
</dbReference>
<dbReference type="RefSeq" id="WP_263954319.1">
    <property type="nucleotide sequence ID" value="NZ_JAOYFC010000002.1"/>
</dbReference>
<dbReference type="Pfam" id="PF02525">
    <property type="entry name" value="Flavodoxin_2"/>
    <property type="match status" value="1"/>
</dbReference>
<dbReference type="AlphaFoldDB" id="A0AAE3LRD2"/>
<dbReference type="PANTHER" id="PTHR43741">
    <property type="entry name" value="FMN-DEPENDENT NADH-AZOREDUCTASE 1"/>
    <property type="match status" value="1"/>
</dbReference>
<sequence length="192" mass="20655">MTTKVLRIDASARTQNSVSRDLADHAVSLIPDAEVTSRDIGQGLPHINETWVGATFTPPESRTEAQSEALALSDEILQEVQDADTIVISTPIYNFNIPSTLKAWIDQIGRAGVAFKYTENGPVGLLEDKRVVIALASGGTDIGSNVDFATDYLRFIFGFVGIKDVHFVLAKGDDNAEAHETLASLLGDRIAA</sequence>